<evidence type="ECO:0000313" key="3">
    <source>
        <dbReference type="Proteomes" id="UP000742786"/>
    </source>
</evidence>
<gene>
    <name evidence="2" type="ORF">GTOL_11462</name>
</gene>
<name>A0A916J2N4_9PROT</name>
<organism evidence="2 3">
    <name type="scientific">Georgfuchsia toluolica</name>
    <dbReference type="NCBI Taxonomy" id="424218"/>
    <lineage>
        <taxon>Bacteria</taxon>
        <taxon>Pseudomonadati</taxon>
        <taxon>Pseudomonadota</taxon>
        <taxon>Betaproteobacteria</taxon>
        <taxon>Nitrosomonadales</taxon>
        <taxon>Sterolibacteriaceae</taxon>
        <taxon>Georgfuchsia</taxon>
    </lineage>
</organism>
<dbReference type="Proteomes" id="UP000742786">
    <property type="component" value="Unassembled WGS sequence"/>
</dbReference>
<feature type="region of interest" description="Disordered" evidence="1">
    <location>
        <begin position="14"/>
        <end position="33"/>
    </location>
</feature>
<keyword evidence="3" id="KW-1185">Reference proteome</keyword>
<reference evidence="2" key="1">
    <citation type="submission" date="2021-04" db="EMBL/GenBank/DDBJ databases">
        <authorList>
            <person name="Hornung B."/>
        </authorList>
    </citation>
    <scope>NUCLEOTIDE SEQUENCE</scope>
    <source>
        <strain evidence="2">G5G6</strain>
    </source>
</reference>
<dbReference type="EMBL" id="CAJQUM010000001">
    <property type="protein sequence ID" value="CAG4883579.1"/>
    <property type="molecule type" value="Genomic_DNA"/>
</dbReference>
<dbReference type="AlphaFoldDB" id="A0A916J2N4"/>
<sequence length="120" mass="13683">MNTSAYYSAHLVASEDRDKSHLSQQPEKKEPQAVPIVTITVQFYNPHSHAPQHLERMRTALRTTIVRRFLRYARAAGRTYARTVDVVYLQSSPVKARLARRKIECNAGHPAPCRRAGLFP</sequence>
<evidence type="ECO:0000256" key="1">
    <source>
        <dbReference type="SAM" id="MobiDB-lite"/>
    </source>
</evidence>
<protein>
    <submittedName>
        <fullName evidence="2">Uncharacterized protein</fullName>
    </submittedName>
</protein>
<accession>A0A916J2N4</accession>
<evidence type="ECO:0000313" key="2">
    <source>
        <dbReference type="EMBL" id="CAG4883579.1"/>
    </source>
</evidence>
<comment type="caution">
    <text evidence="2">The sequence shown here is derived from an EMBL/GenBank/DDBJ whole genome shotgun (WGS) entry which is preliminary data.</text>
</comment>
<feature type="compositionally biased region" description="Basic and acidic residues" evidence="1">
    <location>
        <begin position="14"/>
        <end position="31"/>
    </location>
</feature>
<proteinExistence type="predicted"/>